<protein>
    <submittedName>
        <fullName evidence="10">Efflux RND transporter periplasmic adaptor subunit</fullName>
    </submittedName>
</protein>
<dbReference type="PANTHER" id="PTHR32347:SF29">
    <property type="entry name" value="UPF0194 MEMBRANE PROTEIN YBHG"/>
    <property type="match status" value="1"/>
</dbReference>
<evidence type="ECO:0000256" key="7">
    <source>
        <dbReference type="SAM" id="Phobius"/>
    </source>
</evidence>
<evidence type="ECO:0000313" key="11">
    <source>
        <dbReference type="Proteomes" id="UP001595776"/>
    </source>
</evidence>
<dbReference type="InterPro" id="IPR058792">
    <property type="entry name" value="Beta-barrel_RND_2"/>
</dbReference>
<dbReference type="EMBL" id="JBHSCR010000001">
    <property type="protein sequence ID" value="MFC4346516.1"/>
    <property type="molecule type" value="Genomic_DNA"/>
</dbReference>
<keyword evidence="11" id="KW-1185">Reference proteome</keyword>
<comment type="subcellular location">
    <subcellularLocation>
        <location evidence="1">Periplasm</location>
    </subcellularLocation>
</comment>
<evidence type="ECO:0000259" key="9">
    <source>
        <dbReference type="Pfam" id="PF25954"/>
    </source>
</evidence>
<dbReference type="PANTHER" id="PTHR32347">
    <property type="entry name" value="EFFLUX SYSTEM COMPONENT YKNX-RELATED"/>
    <property type="match status" value="1"/>
</dbReference>
<keyword evidence="5 6" id="KW-0175">Coiled coil</keyword>
<evidence type="ECO:0000259" key="8">
    <source>
        <dbReference type="Pfam" id="PF25881"/>
    </source>
</evidence>
<evidence type="ECO:0000313" key="10">
    <source>
        <dbReference type="EMBL" id="MFC4346516.1"/>
    </source>
</evidence>
<feature type="transmembrane region" description="Helical" evidence="7">
    <location>
        <begin position="7"/>
        <end position="24"/>
    </location>
</feature>
<comment type="caution">
    <text evidence="10">The sequence shown here is derived from an EMBL/GenBank/DDBJ whole genome shotgun (WGS) entry which is preliminary data.</text>
</comment>
<dbReference type="Gene3D" id="1.10.287.470">
    <property type="entry name" value="Helix hairpin bin"/>
    <property type="match status" value="1"/>
</dbReference>
<accession>A0ABV8U6X6</accession>
<feature type="domain" description="CusB-like beta-barrel" evidence="9">
    <location>
        <begin position="251"/>
        <end position="335"/>
    </location>
</feature>
<dbReference type="Gene3D" id="2.40.50.100">
    <property type="match status" value="1"/>
</dbReference>
<keyword evidence="7" id="KW-0812">Transmembrane</keyword>
<evidence type="ECO:0000256" key="1">
    <source>
        <dbReference type="ARBA" id="ARBA00004418"/>
    </source>
</evidence>
<evidence type="ECO:0000256" key="5">
    <source>
        <dbReference type="ARBA" id="ARBA00023054"/>
    </source>
</evidence>
<keyword evidence="7" id="KW-0472">Membrane</keyword>
<dbReference type="InterPro" id="IPR059052">
    <property type="entry name" value="HH_YbhG-like"/>
</dbReference>
<evidence type="ECO:0000256" key="4">
    <source>
        <dbReference type="ARBA" id="ARBA00022764"/>
    </source>
</evidence>
<name>A0ABV8U6X6_9PROT</name>
<proteinExistence type="inferred from homology"/>
<dbReference type="Pfam" id="PF25881">
    <property type="entry name" value="HH_YBHG"/>
    <property type="match status" value="1"/>
</dbReference>
<feature type="coiled-coil region" evidence="6">
    <location>
        <begin position="121"/>
        <end position="179"/>
    </location>
</feature>
<keyword evidence="4" id="KW-0574">Periplasm</keyword>
<keyword evidence="3" id="KW-0732">Signal</keyword>
<sequence length="346" mass="37177">MNQTIRYIAIGAVVAALAAAAWVWQQDDSVCTAGGVPATCVPEQIILYGNVDVRQVNLGFKVSGRVDQLQVEEGDRVMPGQKLATLEKPDFVDDVALAQARFDASAAALNQLENGARPQEIAQAEALVEERRATVQNARRTVKRRAELAEEGFTAHQAHEDAEAALLEAEARLQSAIETLNLVKAGPRDEEIERARAAHGADAAALSLAQRRLADTDLFAPNEGTILTRVREPGAIIQAGEPILNLSLKSPVWVRTYVEEPQLGFVTPGMKATVQTDSGGTFEGQVGFISPVAEFTPKTVETRELRTRLVYRVRVIVDSDDDGLRQGMPVTVVLVPKGAVAGAAAD</sequence>
<dbReference type="RefSeq" id="WP_068150174.1">
    <property type="nucleotide sequence ID" value="NZ_JBHSCR010000001.1"/>
</dbReference>
<dbReference type="Proteomes" id="UP001595776">
    <property type="component" value="Unassembled WGS sequence"/>
</dbReference>
<feature type="domain" description="YbhG-like alpha-helical hairpin" evidence="8">
    <location>
        <begin position="94"/>
        <end position="213"/>
    </location>
</feature>
<comment type="similarity">
    <text evidence="2">Belongs to the UPF0194 family.</text>
</comment>
<dbReference type="InterPro" id="IPR050465">
    <property type="entry name" value="UPF0194_transport"/>
</dbReference>
<evidence type="ECO:0000256" key="6">
    <source>
        <dbReference type="SAM" id="Coils"/>
    </source>
</evidence>
<evidence type="ECO:0000256" key="2">
    <source>
        <dbReference type="ARBA" id="ARBA00010602"/>
    </source>
</evidence>
<reference evidence="11" key="1">
    <citation type="journal article" date="2019" name="Int. J. Syst. Evol. Microbiol.">
        <title>The Global Catalogue of Microorganisms (GCM) 10K type strain sequencing project: providing services to taxonomists for standard genome sequencing and annotation.</title>
        <authorList>
            <consortium name="The Broad Institute Genomics Platform"/>
            <consortium name="The Broad Institute Genome Sequencing Center for Infectious Disease"/>
            <person name="Wu L."/>
            <person name="Ma J."/>
        </authorList>
    </citation>
    <scope>NUCLEOTIDE SEQUENCE [LARGE SCALE GENOMIC DNA]</scope>
    <source>
        <strain evidence="11">CGMCC 1.15304</strain>
    </source>
</reference>
<organism evidence="10 11">
    <name type="scientific">Kordiimonas lipolytica</name>
    <dbReference type="NCBI Taxonomy" id="1662421"/>
    <lineage>
        <taxon>Bacteria</taxon>
        <taxon>Pseudomonadati</taxon>
        <taxon>Pseudomonadota</taxon>
        <taxon>Alphaproteobacteria</taxon>
        <taxon>Kordiimonadales</taxon>
        <taxon>Kordiimonadaceae</taxon>
        <taxon>Kordiimonas</taxon>
    </lineage>
</organism>
<dbReference type="Pfam" id="PF25954">
    <property type="entry name" value="Beta-barrel_RND_2"/>
    <property type="match status" value="1"/>
</dbReference>
<evidence type="ECO:0000256" key="3">
    <source>
        <dbReference type="ARBA" id="ARBA00022729"/>
    </source>
</evidence>
<keyword evidence="7" id="KW-1133">Transmembrane helix</keyword>
<dbReference type="Gene3D" id="2.40.30.170">
    <property type="match status" value="1"/>
</dbReference>
<gene>
    <name evidence="10" type="ORF">ACFO5Q_01490</name>
</gene>
<dbReference type="SUPFAM" id="SSF111369">
    <property type="entry name" value="HlyD-like secretion proteins"/>
    <property type="match status" value="2"/>
</dbReference>